<evidence type="ECO:0000256" key="2">
    <source>
        <dbReference type="ARBA" id="ARBA00022679"/>
    </source>
</evidence>
<dbReference type="Gene3D" id="3.90.1150.10">
    <property type="entry name" value="Aspartate Aminotransferase, domain 1"/>
    <property type="match status" value="1"/>
</dbReference>
<keyword evidence="4" id="KW-0436">Ligase</keyword>
<comment type="caution">
    <text evidence="4">The sequence shown here is derived from an EMBL/GenBank/DDBJ whole genome shotgun (WGS) entry which is preliminary data.</text>
</comment>
<dbReference type="InterPro" id="IPR015421">
    <property type="entry name" value="PyrdxlP-dep_Trfase_major"/>
</dbReference>
<name>A0ABQ3HXC0_9SPHI</name>
<dbReference type="RefSeq" id="WP_189626150.1">
    <property type="nucleotide sequence ID" value="NZ_BNAF01000005.1"/>
</dbReference>
<gene>
    <name evidence="4" type="primary">glyA1</name>
    <name evidence="4" type="ORF">GCM10017764_16270</name>
</gene>
<dbReference type="Pfam" id="PF00155">
    <property type="entry name" value="Aminotran_1_2"/>
    <property type="match status" value="1"/>
</dbReference>
<dbReference type="Proteomes" id="UP000620550">
    <property type="component" value="Unassembled WGS sequence"/>
</dbReference>
<keyword evidence="5" id="KW-1185">Reference proteome</keyword>
<accession>A0ABQ3HXC0</accession>
<dbReference type="InterPro" id="IPR004839">
    <property type="entry name" value="Aminotransferase_I/II_large"/>
</dbReference>
<reference evidence="5" key="1">
    <citation type="journal article" date="2019" name="Int. J. Syst. Evol. Microbiol.">
        <title>The Global Catalogue of Microorganisms (GCM) 10K type strain sequencing project: providing services to taxonomists for standard genome sequencing and annotation.</title>
        <authorList>
            <consortium name="The Broad Institute Genomics Platform"/>
            <consortium name="The Broad Institute Genome Sequencing Center for Infectious Disease"/>
            <person name="Wu L."/>
            <person name="Ma J."/>
        </authorList>
    </citation>
    <scope>NUCLEOTIDE SEQUENCE [LARGE SCALE GENOMIC DNA]</scope>
    <source>
        <strain evidence="5">CGMCC 1.12966</strain>
    </source>
</reference>
<dbReference type="PANTHER" id="PTHR13693">
    <property type="entry name" value="CLASS II AMINOTRANSFERASE/8-AMINO-7-OXONONANOATE SYNTHASE"/>
    <property type="match status" value="1"/>
</dbReference>
<proteinExistence type="predicted"/>
<keyword evidence="2" id="KW-0808">Transferase</keyword>
<feature type="domain" description="Aminotransferase class I/classII large" evidence="3">
    <location>
        <begin position="71"/>
        <end position="409"/>
    </location>
</feature>
<dbReference type="SUPFAM" id="SSF53383">
    <property type="entry name" value="PLP-dependent transferases"/>
    <property type="match status" value="1"/>
</dbReference>
<dbReference type="Gene3D" id="3.40.640.10">
    <property type="entry name" value="Type I PLP-dependent aspartate aminotransferase-like (Major domain)"/>
    <property type="match status" value="1"/>
</dbReference>
<evidence type="ECO:0000313" key="5">
    <source>
        <dbReference type="Proteomes" id="UP000620550"/>
    </source>
</evidence>
<dbReference type="InterPro" id="IPR015422">
    <property type="entry name" value="PyrdxlP-dep_Trfase_small"/>
</dbReference>
<evidence type="ECO:0000313" key="4">
    <source>
        <dbReference type="EMBL" id="GHE33777.1"/>
    </source>
</evidence>
<evidence type="ECO:0000259" key="3">
    <source>
        <dbReference type="Pfam" id="PF00155"/>
    </source>
</evidence>
<dbReference type="EMBL" id="BNAF01000005">
    <property type="protein sequence ID" value="GHE33777.1"/>
    <property type="molecule type" value="Genomic_DNA"/>
</dbReference>
<protein>
    <submittedName>
        <fullName evidence="4">2-amino-3-ketobutyrate CoA ligase</fullName>
    </submittedName>
</protein>
<comment type="cofactor">
    <cofactor evidence="1">
        <name>pyridoxal 5'-phosphate</name>
        <dbReference type="ChEBI" id="CHEBI:597326"/>
    </cofactor>
</comment>
<evidence type="ECO:0000256" key="1">
    <source>
        <dbReference type="ARBA" id="ARBA00001933"/>
    </source>
</evidence>
<sequence length="423" mass="47194">MIKKTDYPKLTFKDFENIAGASITQRAEAFDDFLNYLDANGRLNYRLENKTGCANALYLKGNAMVKEGGYVNFVSNDYLGFTQHAKIREAAIAGILKFGTGAGASPAIGGHYSYHQELEEKIAGFFGRKTAMLYTTGYTANSATIQALLKKEDIAILDMGVHASIYEGCLNTNIKTFQHNNIEHLEDILKRYQNIYRNKFVIIDGVYSQDGDLARIKDILTLVRRYGAYLLIDDAHGVGVHGKTGRGVLEKEGLLAEDDIIITGVFSKAFASLGGYVVATPEIIRLLKFQSRQHLFSVTMPPSLAYSALRAIELLDEEPIWMEKLWHNIAYYKNGLLAMGFDIGKTESAVIPVKIGDPALTAKATNILFQHGIYANCIMYPAVAKKDARIRMSMMATHTRQQLDQALTAFRWMNQTLDITNRN</sequence>
<dbReference type="PANTHER" id="PTHR13693:SF3">
    <property type="entry name" value="LD36009P"/>
    <property type="match status" value="1"/>
</dbReference>
<dbReference type="InterPro" id="IPR050087">
    <property type="entry name" value="AON_synthase_class-II"/>
</dbReference>
<dbReference type="InterPro" id="IPR015424">
    <property type="entry name" value="PyrdxlP-dep_Trfase"/>
</dbReference>
<organism evidence="4 5">
    <name type="scientific">Sphingobacterium griseoflavum</name>
    <dbReference type="NCBI Taxonomy" id="1474952"/>
    <lineage>
        <taxon>Bacteria</taxon>
        <taxon>Pseudomonadati</taxon>
        <taxon>Bacteroidota</taxon>
        <taxon>Sphingobacteriia</taxon>
        <taxon>Sphingobacteriales</taxon>
        <taxon>Sphingobacteriaceae</taxon>
        <taxon>Sphingobacterium</taxon>
    </lineage>
</organism>
<dbReference type="GO" id="GO:0016874">
    <property type="term" value="F:ligase activity"/>
    <property type="evidence" value="ECO:0007669"/>
    <property type="project" value="UniProtKB-KW"/>
</dbReference>